<dbReference type="GO" id="GO:0016740">
    <property type="term" value="F:transferase activity"/>
    <property type="evidence" value="ECO:0007669"/>
    <property type="project" value="UniProtKB-KW"/>
</dbReference>
<dbReference type="Proteomes" id="UP000186469">
    <property type="component" value="Unassembled WGS sequence"/>
</dbReference>
<gene>
    <name evidence="7" type="ORF">SAMN02745728_00203</name>
</gene>
<dbReference type="InterPro" id="IPR041720">
    <property type="entry name" value="FbaB-like"/>
</dbReference>
<dbReference type="InterPro" id="IPR010210">
    <property type="entry name" value="ADH_synthase"/>
</dbReference>
<evidence type="ECO:0000256" key="3">
    <source>
        <dbReference type="ARBA" id="ARBA00023141"/>
    </source>
</evidence>
<evidence type="ECO:0000313" key="8">
    <source>
        <dbReference type="Proteomes" id="UP000186469"/>
    </source>
</evidence>
<accession>A0A1M7RUY6</accession>
<evidence type="ECO:0000313" key="7">
    <source>
        <dbReference type="EMBL" id="SHN50085.1"/>
    </source>
</evidence>
<feature type="active site" description="Proton donor" evidence="6">
    <location>
        <position position="146"/>
    </location>
</feature>
<dbReference type="Pfam" id="PF01791">
    <property type="entry name" value="DeoC"/>
    <property type="match status" value="1"/>
</dbReference>
<dbReference type="CDD" id="cd00958">
    <property type="entry name" value="DhnA"/>
    <property type="match status" value="1"/>
</dbReference>
<dbReference type="STRING" id="1121455.SAMN02745728_00203"/>
<evidence type="ECO:0000256" key="2">
    <source>
        <dbReference type="ARBA" id="ARBA00022679"/>
    </source>
</evidence>
<dbReference type="GO" id="GO:0009073">
    <property type="term" value="P:aromatic amino acid family biosynthetic process"/>
    <property type="evidence" value="ECO:0007669"/>
    <property type="project" value="UniProtKB-KW"/>
</dbReference>
<keyword evidence="2" id="KW-0808">Transferase</keyword>
<dbReference type="NCBIfam" id="NF005556">
    <property type="entry name" value="PRK07226.1"/>
    <property type="match status" value="1"/>
</dbReference>
<dbReference type="NCBIfam" id="TIGR01949">
    <property type="entry name" value="ADH_synth"/>
    <property type="match status" value="1"/>
</dbReference>
<dbReference type="RefSeq" id="WP_072695596.1">
    <property type="nucleotide sequence ID" value="NZ_FRDI01000002.1"/>
</dbReference>
<dbReference type="PANTHER" id="PTHR47916:SF1">
    <property type="entry name" value="3-HYDROXY-5-PHOSPHONOOXYPENTANE-2,4-DIONE THIOLASE"/>
    <property type="match status" value="1"/>
</dbReference>
<dbReference type="InterPro" id="IPR013785">
    <property type="entry name" value="Aldolase_TIM"/>
</dbReference>
<keyword evidence="4" id="KW-0704">Schiff base</keyword>
<evidence type="ECO:0000256" key="6">
    <source>
        <dbReference type="PIRSR" id="PIRSR038992-1"/>
    </source>
</evidence>
<dbReference type="InterPro" id="IPR050456">
    <property type="entry name" value="DeoC/FbaB_aldolase"/>
</dbReference>
<dbReference type="Gene3D" id="3.20.20.70">
    <property type="entry name" value="Aldolase class I"/>
    <property type="match status" value="1"/>
</dbReference>
<sequence length="266" mass="28231">MRIGKKVRMARIFNRQTKRTVIVPMDHGVSIGPCEGLINTRETVDKVAEGHGDAVLLHKGLVEAGSREGGRDVGLIVHLSASTSLSPFPNSKTLVATVEDAIKLGADGVSVHINVGDTNESAMLADLGRTASTAEHWGMPLLAMIYGRGPMISNEYDGALVAHLARVGAELGADVVKVPYTGDIESFVKVVEGCCVPVVIAGGPKLNSTKDFLVVVHDAIKAGAAGLSVGRNVFQHPNVTQLVQTLRGLVHDDWSIEEALDFMKIK</sequence>
<reference evidence="7 8" key="1">
    <citation type="submission" date="2016-12" db="EMBL/GenBank/DDBJ databases">
        <authorList>
            <person name="Song W.-J."/>
            <person name="Kurnit D.M."/>
        </authorList>
    </citation>
    <scope>NUCLEOTIDE SEQUENCE [LARGE SCALE GENOMIC DNA]</scope>
    <source>
        <strain evidence="7 8">DSM 11393</strain>
    </source>
</reference>
<name>A0A1M7RUY6_9BACT</name>
<feature type="active site" description="Schiff-base intermediate with dihydroxyacetone-P" evidence="6">
    <location>
        <position position="177"/>
    </location>
</feature>
<dbReference type="EC" id="2.2.1.10" evidence="5"/>
<protein>
    <recommendedName>
        <fullName evidence="5">2-amino-3,7-dideoxy-D-threo-hept-6-ulosonate synthase</fullName>
        <ecNumber evidence="5">2.2.1.10</ecNumber>
    </recommendedName>
</protein>
<evidence type="ECO:0000256" key="4">
    <source>
        <dbReference type="ARBA" id="ARBA00023270"/>
    </source>
</evidence>
<evidence type="ECO:0000256" key="5">
    <source>
        <dbReference type="NCBIfam" id="TIGR01949"/>
    </source>
</evidence>
<dbReference type="GO" id="GO:0016836">
    <property type="term" value="F:hydro-lyase activity"/>
    <property type="evidence" value="ECO:0007669"/>
    <property type="project" value="InterPro"/>
</dbReference>
<keyword evidence="1" id="KW-0028">Amino-acid biosynthesis</keyword>
<dbReference type="OrthoDB" id="5915071at2"/>
<dbReference type="AlphaFoldDB" id="A0A1M7RUY6"/>
<proteinExistence type="inferred from homology"/>
<dbReference type="GO" id="GO:0004332">
    <property type="term" value="F:fructose-bisphosphate aldolase activity"/>
    <property type="evidence" value="ECO:0007669"/>
    <property type="project" value="InterPro"/>
</dbReference>
<evidence type="ECO:0000256" key="1">
    <source>
        <dbReference type="ARBA" id="ARBA00022605"/>
    </source>
</evidence>
<dbReference type="EMBL" id="FRDI01000002">
    <property type="protein sequence ID" value="SHN50085.1"/>
    <property type="molecule type" value="Genomic_DNA"/>
</dbReference>
<dbReference type="PIRSF" id="PIRSF038992">
    <property type="entry name" value="Aldolase_Ia"/>
    <property type="match status" value="1"/>
</dbReference>
<keyword evidence="8" id="KW-1185">Reference proteome</keyword>
<dbReference type="SMART" id="SM01133">
    <property type="entry name" value="DeoC"/>
    <property type="match status" value="1"/>
</dbReference>
<dbReference type="GO" id="GO:0008652">
    <property type="term" value="P:amino acid biosynthetic process"/>
    <property type="evidence" value="ECO:0007669"/>
    <property type="project" value="UniProtKB-KW"/>
</dbReference>
<keyword evidence="3" id="KW-0057">Aromatic amino acid biosynthesis</keyword>
<dbReference type="SUPFAM" id="SSF51569">
    <property type="entry name" value="Aldolase"/>
    <property type="match status" value="1"/>
</dbReference>
<organism evidence="7 8">
    <name type="scientific">Desulfovibrio litoralis DSM 11393</name>
    <dbReference type="NCBI Taxonomy" id="1121455"/>
    <lineage>
        <taxon>Bacteria</taxon>
        <taxon>Pseudomonadati</taxon>
        <taxon>Thermodesulfobacteriota</taxon>
        <taxon>Desulfovibrionia</taxon>
        <taxon>Desulfovibrionales</taxon>
        <taxon>Desulfovibrionaceae</taxon>
        <taxon>Desulfovibrio</taxon>
    </lineage>
</organism>
<dbReference type="HAMAP" id="MF_00960">
    <property type="entry name" value="ADH_synthase"/>
    <property type="match status" value="1"/>
</dbReference>
<dbReference type="InterPro" id="IPR002915">
    <property type="entry name" value="DeoC/FbaB/LacD_aldolase"/>
</dbReference>
<dbReference type="PANTHER" id="PTHR47916">
    <property type="entry name" value="FRUCTOSE-BISPHOSPHATE ALDOLASE CLASS 1"/>
    <property type="match status" value="1"/>
</dbReference>